<dbReference type="EMBL" id="ML993586">
    <property type="protein sequence ID" value="KAF2170185.1"/>
    <property type="molecule type" value="Genomic_DNA"/>
</dbReference>
<dbReference type="PANTHER" id="PTHR42085:SF1">
    <property type="entry name" value="F-BOX DOMAIN-CONTAINING PROTEIN"/>
    <property type="match status" value="1"/>
</dbReference>
<proteinExistence type="predicted"/>
<reference evidence="1" key="1">
    <citation type="journal article" date="2020" name="Stud. Mycol.">
        <title>101 Dothideomycetes genomes: a test case for predicting lifestyles and emergence of pathogens.</title>
        <authorList>
            <person name="Haridas S."/>
            <person name="Albert R."/>
            <person name="Binder M."/>
            <person name="Bloem J."/>
            <person name="Labutti K."/>
            <person name="Salamov A."/>
            <person name="Andreopoulos B."/>
            <person name="Baker S."/>
            <person name="Barry K."/>
            <person name="Bills G."/>
            <person name="Bluhm B."/>
            <person name="Cannon C."/>
            <person name="Castanera R."/>
            <person name="Culley D."/>
            <person name="Daum C."/>
            <person name="Ezra D."/>
            <person name="Gonzalez J."/>
            <person name="Henrissat B."/>
            <person name="Kuo A."/>
            <person name="Liang C."/>
            <person name="Lipzen A."/>
            <person name="Lutzoni F."/>
            <person name="Magnuson J."/>
            <person name="Mondo S."/>
            <person name="Nolan M."/>
            <person name="Ohm R."/>
            <person name="Pangilinan J."/>
            <person name="Park H.-J."/>
            <person name="Ramirez L."/>
            <person name="Alfaro M."/>
            <person name="Sun H."/>
            <person name="Tritt A."/>
            <person name="Yoshinaga Y."/>
            <person name="Zwiers L.-H."/>
            <person name="Turgeon B."/>
            <person name="Goodwin S."/>
            <person name="Spatafora J."/>
            <person name="Crous P."/>
            <person name="Grigoriev I."/>
        </authorList>
    </citation>
    <scope>NUCLEOTIDE SEQUENCE</scope>
    <source>
        <strain evidence="1">ATCC 36951</strain>
    </source>
</reference>
<keyword evidence="2" id="KW-1185">Reference proteome</keyword>
<gene>
    <name evidence="1" type="ORF">M409DRAFT_19788</name>
</gene>
<evidence type="ECO:0000313" key="2">
    <source>
        <dbReference type="Proteomes" id="UP000799537"/>
    </source>
</evidence>
<evidence type="ECO:0000313" key="1">
    <source>
        <dbReference type="EMBL" id="KAF2170185.1"/>
    </source>
</evidence>
<dbReference type="PANTHER" id="PTHR42085">
    <property type="entry name" value="F-BOX DOMAIN-CONTAINING PROTEIN"/>
    <property type="match status" value="1"/>
</dbReference>
<dbReference type="GeneID" id="54558369"/>
<dbReference type="RefSeq" id="XP_033671074.1">
    <property type="nucleotide sequence ID" value="XM_033805097.1"/>
</dbReference>
<dbReference type="InterPro" id="IPR038883">
    <property type="entry name" value="AN11006-like"/>
</dbReference>
<organism evidence="1 2">
    <name type="scientific">Zasmidium cellare ATCC 36951</name>
    <dbReference type="NCBI Taxonomy" id="1080233"/>
    <lineage>
        <taxon>Eukaryota</taxon>
        <taxon>Fungi</taxon>
        <taxon>Dikarya</taxon>
        <taxon>Ascomycota</taxon>
        <taxon>Pezizomycotina</taxon>
        <taxon>Dothideomycetes</taxon>
        <taxon>Dothideomycetidae</taxon>
        <taxon>Mycosphaerellales</taxon>
        <taxon>Mycosphaerellaceae</taxon>
        <taxon>Zasmidium</taxon>
    </lineage>
</organism>
<dbReference type="AlphaFoldDB" id="A0A6A6CSZ0"/>
<name>A0A6A6CSZ0_ZASCE</name>
<dbReference type="Proteomes" id="UP000799537">
    <property type="component" value="Unassembled WGS sequence"/>
</dbReference>
<dbReference type="OrthoDB" id="3635680at2759"/>
<accession>A0A6A6CSZ0</accession>
<protein>
    <submittedName>
        <fullName evidence="1">Uncharacterized protein</fullName>
    </submittedName>
</protein>
<sequence length="202" mass="23169">MSLTHRPLAPAPPKPPPAQLPRVTFFDLPAELRIEVYKLALEGVVIHILPTSKAEDAQRCIPHALTRTSRQVRNEVLPMIHSMCPIRCSITDFNFDGLLLWVARIPPDQESKLCKNENLRIQFATSGQQPPRSLDSLRKWLHMRADKHRPQPKWQYCGPQPHSKICADLRRRAKRMTESGKQEEMLKILKALNIDEVRGRGP</sequence>